<proteinExistence type="predicted"/>
<gene>
    <name evidence="2" type="ORF">H4N64_39790</name>
</gene>
<evidence type="ECO:0000313" key="2">
    <source>
        <dbReference type="EMBL" id="MBC2907553.1"/>
    </source>
</evidence>
<name>A0A7X1ME35_9ACTN</name>
<organism evidence="2 3">
    <name type="scientific">Streptomyces cupreus</name>
    <dbReference type="NCBI Taxonomy" id="2759956"/>
    <lineage>
        <taxon>Bacteria</taxon>
        <taxon>Bacillati</taxon>
        <taxon>Actinomycetota</taxon>
        <taxon>Actinomycetes</taxon>
        <taxon>Kitasatosporales</taxon>
        <taxon>Streptomycetaceae</taxon>
        <taxon>Streptomyces</taxon>
    </lineage>
</organism>
<evidence type="ECO:0000256" key="1">
    <source>
        <dbReference type="SAM" id="MobiDB-lite"/>
    </source>
</evidence>
<feature type="compositionally biased region" description="Basic and acidic residues" evidence="1">
    <location>
        <begin position="1"/>
        <end position="23"/>
    </location>
</feature>
<evidence type="ECO:0000313" key="3">
    <source>
        <dbReference type="Proteomes" id="UP000584670"/>
    </source>
</evidence>
<keyword evidence="3" id="KW-1185">Reference proteome</keyword>
<protein>
    <submittedName>
        <fullName evidence="2">Uncharacterized protein</fullName>
    </submittedName>
</protein>
<sequence length="72" mass="7992">MYADGKFNRADRAPEPCAEEGHPKGGHVVLLDGTLIRARRRTGKDDWRNYSGKHMVHGAGGMGLLNEKEQEC</sequence>
<dbReference type="Proteomes" id="UP000584670">
    <property type="component" value="Unassembled WGS sequence"/>
</dbReference>
<dbReference type="RefSeq" id="WP_186287499.1">
    <property type="nucleotide sequence ID" value="NZ_JACMSF010000081.1"/>
</dbReference>
<feature type="region of interest" description="Disordered" evidence="1">
    <location>
        <begin position="1"/>
        <end position="25"/>
    </location>
</feature>
<dbReference type="AlphaFoldDB" id="A0A7X1ME35"/>
<comment type="caution">
    <text evidence="2">The sequence shown here is derived from an EMBL/GenBank/DDBJ whole genome shotgun (WGS) entry which is preliminary data.</text>
</comment>
<reference evidence="2 3" key="1">
    <citation type="submission" date="2020-08" db="EMBL/GenBank/DDBJ databases">
        <title>Streptomyces sp. PSKA01 genome sequencing and assembly.</title>
        <authorList>
            <person name="Mandal S."/>
            <person name="Maiti P.K."/>
            <person name="Das P."/>
        </authorList>
    </citation>
    <scope>NUCLEOTIDE SEQUENCE [LARGE SCALE GENOMIC DNA]</scope>
    <source>
        <strain evidence="2 3">PSKA01</strain>
    </source>
</reference>
<dbReference type="EMBL" id="JACMSF010000081">
    <property type="protein sequence ID" value="MBC2907553.1"/>
    <property type="molecule type" value="Genomic_DNA"/>
</dbReference>
<accession>A0A7X1ME35</accession>